<keyword evidence="2" id="KW-1185">Reference proteome</keyword>
<protein>
    <submittedName>
        <fullName evidence="1">Uncharacterized protein</fullName>
    </submittedName>
</protein>
<evidence type="ECO:0000313" key="2">
    <source>
        <dbReference type="Proteomes" id="UP000182894"/>
    </source>
</evidence>
<reference evidence="2" key="1">
    <citation type="submission" date="2016-10" db="EMBL/GenBank/DDBJ databases">
        <authorList>
            <person name="Varghese N."/>
            <person name="Submissions S."/>
        </authorList>
    </citation>
    <scope>NUCLEOTIDE SEQUENCE [LARGE SCALE GENOMIC DNA]</scope>
    <source>
        <strain evidence="2">ATCC 700689</strain>
    </source>
</reference>
<name>A0A1G8R1M4_9PSED</name>
<dbReference type="STRING" id="89065.SAMN05216605_121135"/>
<proteinExistence type="predicted"/>
<gene>
    <name evidence="1" type="ORF">SAMN05216605_121135</name>
</gene>
<organism evidence="1 2">
    <name type="scientific">Pseudomonas abietaniphila</name>
    <dbReference type="NCBI Taxonomy" id="89065"/>
    <lineage>
        <taxon>Bacteria</taxon>
        <taxon>Pseudomonadati</taxon>
        <taxon>Pseudomonadota</taxon>
        <taxon>Gammaproteobacteria</taxon>
        <taxon>Pseudomonadales</taxon>
        <taxon>Pseudomonadaceae</taxon>
        <taxon>Pseudomonas</taxon>
    </lineage>
</organism>
<dbReference type="Proteomes" id="UP000182894">
    <property type="component" value="Unassembled WGS sequence"/>
</dbReference>
<dbReference type="AlphaFoldDB" id="A0A1G8R1M4"/>
<accession>A0A1G8R1M4</accession>
<evidence type="ECO:0000313" key="1">
    <source>
        <dbReference type="EMBL" id="SDJ10879.1"/>
    </source>
</evidence>
<sequence length="30" mass="3642">MTLHMRKAMSTNTYPPFAQKIISKLRRYEE</sequence>
<dbReference type="EMBL" id="FNCO01000021">
    <property type="protein sequence ID" value="SDJ10879.1"/>
    <property type="molecule type" value="Genomic_DNA"/>
</dbReference>